<gene>
    <name evidence="1" type="ORF">EPI10_000603</name>
</gene>
<organism evidence="1 2">
    <name type="scientific">Gossypium australe</name>
    <dbReference type="NCBI Taxonomy" id="47621"/>
    <lineage>
        <taxon>Eukaryota</taxon>
        <taxon>Viridiplantae</taxon>
        <taxon>Streptophyta</taxon>
        <taxon>Embryophyta</taxon>
        <taxon>Tracheophyta</taxon>
        <taxon>Spermatophyta</taxon>
        <taxon>Magnoliopsida</taxon>
        <taxon>eudicotyledons</taxon>
        <taxon>Gunneridae</taxon>
        <taxon>Pentapetalae</taxon>
        <taxon>rosids</taxon>
        <taxon>malvids</taxon>
        <taxon>Malvales</taxon>
        <taxon>Malvaceae</taxon>
        <taxon>Malvoideae</taxon>
        <taxon>Gossypium</taxon>
    </lineage>
</organism>
<evidence type="ECO:0000313" key="2">
    <source>
        <dbReference type="Proteomes" id="UP000325315"/>
    </source>
</evidence>
<dbReference type="Proteomes" id="UP000325315">
    <property type="component" value="Unassembled WGS sequence"/>
</dbReference>
<accession>A0A5B6V8E9</accession>
<keyword evidence="2" id="KW-1185">Reference proteome</keyword>
<proteinExistence type="predicted"/>
<dbReference type="AlphaFoldDB" id="A0A5B6V8E9"/>
<protein>
    <submittedName>
        <fullName evidence="1">Integrase, catalytic core</fullName>
    </submittedName>
</protein>
<dbReference type="EMBL" id="SMMG02000007">
    <property type="protein sequence ID" value="KAA3465442.1"/>
    <property type="molecule type" value="Genomic_DNA"/>
</dbReference>
<name>A0A5B6V8E9_9ROSI</name>
<sequence>MAQRSYQSSQMGSQSSLSYASLFINNIKGNCIYSLVYVGDIIVITDITELKFFQVVELIHTLIDLL</sequence>
<comment type="caution">
    <text evidence="1">The sequence shown here is derived from an EMBL/GenBank/DDBJ whole genome shotgun (WGS) entry which is preliminary data.</text>
</comment>
<reference evidence="2" key="1">
    <citation type="journal article" date="2019" name="Plant Biotechnol. J.">
        <title>Genome sequencing of the Australian wild diploid species Gossypium australe highlights disease resistance and delayed gland morphogenesis.</title>
        <authorList>
            <person name="Cai Y."/>
            <person name="Cai X."/>
            <person name="Wang Q."/>
            <person name="Wang P."/>
            <person name="Zhang Y."/>
            <person name="Cai C."/>
            <person name="Xu Y."/>
            <person name="Wang K."/>
            <person name="Zhou Z."/>
            <person name="Wang C."/>
            <person name="Geng S."/>
            <person name="Li B."/>
            <person name="Dong Q."/>
            <person name="Hou Y."/>
            <person name="Wang H."/>
            <person name="Ai P."/>
            <person name="Liu Z."/>
            <person name="Yi F."/>
            <person name="Sun M."/>
            <person name="An G."/>
            <person name="Cheng J."/>
            <person name="Zhang Y."/>
            <person name="Shi Q."/>
            <person name="Xie Y."/>
            <person name="Shi X."/>
            <person name="Chang Y."/>
            <person name="Huang F."/>
            <person name="Chen Y."/>
            <person name="Hong S."/>
            <person name="Mi L."/>
            <person name="Sun Q."/>
            <person name="Zhang L."/>
            <person name="Zhou B."/>
            <person name="Peng R."/>
            <person name="Zhang X."/>
            <person name="Liu F."/>
        </authorList>
    </citation>
    <scope>NUCLEOTIDE SEQUENCE [LARGE SCALE GENOMIC DNA]</scope>
    <source>
        <strain evidence="2">cv. PA1801</strain>
    </source>
</reference>
<evidence type="ECO:0000313" key="1">
    <source>
        <dbReference type="EMBL" id="KAA3465442.1"/>
    </source>
</evidence>